<dbReference type="AlphaFoldDB" id="A0A183A4W2"/>
<feature type="region of interest" description="Disordered" evidence="1">
    <location>
        <begin position="1"/>
        <end position="45"/>
    </location>
</feature>
<reference evidence="2 3" key="2">
    <citation type="submission" date="2018-11" db="EMBL/GenBank/DDBJ databases">
        <authorList>
            <consortium name="Pathogen Informatics"/>
        </authorList>
    </citation>
    <scope>NUCLEOTIDE SEQUENCE [LARGE SCALE GENOMIC DNA]</scope>
    <source>
        <strain evidence="2 3">Egypt</strain>
    </source>
</reference>
<evidence type="ECO:0000313" key="3">
    <source>
        <dbReference type="Proteomes" id="UP000272942"/>
    </source>
</evidence>
<name>A0A183A4W2_9TREM</name>
<dbReference type="WBParaSite" id="ECPE_0000199701-mRNA-1">
    <property type="protein sequence ID" value="ECPE_0000199701-mRNA-1"/>
    <property type="gene ID" value="ECPE_0000199701"/>
</dbReference>
<protein>
    <submittedName>
        <fullName evidence="4">Ovule protein</fullName>
    </submittedName>
</protein>
<evidence type="ECO:0000256" key="1">
    <source>
        <dbReference type="SAM" id="MobiDB-lite"/>
    </source>
</evidence>
<organism evidence="4">
    <name type="scientific">Echinostoma caproni</name>
    <dbReference type="NCBI Taxonomy" id="27848"/>
    <lineage>
        <taxon>Eukaryota</taxon>
        <taxon>Metazoa</taxon>
        <taxon>Spiralia</taxon>
        <taxon>Lophotrochozoa</taxon>
        <taxon>Platyhelminthes</taxon>
        <taxon>Trematoda</taxon>
        <taxon>Digenea</taxon>
        <taxon>Plagiorchiida</taxon>
        <taxon>Echinostomata</taxon>
        <taxon>Echinostomatoidea</taxon>
        <taxon>Echinostomatidae</taxon>
        <taxon>Echinostoma</taxon>
    </lineage>
</organism>
<evidence type="ECO:0000313" key="4">
    <source>
        <dbReference type="WBParaSite" id="ECPE_0000199701-mRNA-1"/>
    </source>
</evidence>
<reference evidence="4" key="1">
    <citation type="submission" date="2016-06" db="UniProtKB">
        <authorList>
            <consortium name="WormBaseParasite"/>
        </authorList>
    </citation>
    <scope>IDENTIFICATION</scope>
</reference>
<accession>A0A183A4W2</accession>
<feature type="compositionally biased region" description="Basic and acidic residues" evidence="1">
    <location>
        <begin position="16"/>
        <end position="26"/>
    </location>
</feature>
<proteinExistence type="predicted"/>
<keyword evidence="3" id="KW-1185">Reference proteome</keyword>
<gene>
    <name evidence="2" type="ORF">ECPE_LOCUS1997</name>
</gene>
<sequence>MMLGRGPSSSSSTKIGPEDHKKESIKSRSTKSNYSKGKTSSSQRLMLLNCPVNELHPAVRQKFTNAALQPTMPDVYTGST</sequence>
<dbReference type="EMBL" id="UZAN01039369">
    <property type="protein sequence ID" value="VDP65089.1"/>
    <property type="molecule type" value="Genomic_DNA"/>
</dbReference>
<feature type="compositionally biased region" description="Polar residues" evidence="1">
    <location>
        <begin position="30"/>
        <end position="44"/>
    </location>
</feature>
<dbReference type="Proteomes" id="UP000272942">
    <property type="component" value="Unassembled WGS sequence"/>
</dbReference>
<evidence type="ECO:0000313" key="2">
    <source>
        <dbReference type="EMBL" id="VDP65089.1"/>
    </source>
</evidence>